<evidence type="ECO:0008006" key="5">
    <source>
        <dbReference type="Google" id="ProtNLM"/>
    </source>
</evidence>
<dbReference type="Proteomes" id="UP000033500">
    <property type="component" value="Unassembled WGS sequence"/>
</dbReference>
<protein>
    <recommendedName>
        <fullName evidence="5">Lipoprotein</fullName>
    </recommendedName>
</protein>
<evidence type="ECO:0000313" key="3">
    <source>
        <dbReference type="EMBL" id="KJZ37756.1"/>
    </source>
</evidence>
<name>A0A0F4T016_PSEFL</name>
<evidence type="ECO:0000256" key="1">
    <source>
        <dbReference type="SAM" id="MobiDB-lite"/>
    </source>
</evidence>
<accession>A0A0F4T016</accession>
<evidence type="ECO:0000313" key="4">
    <source>
        <dbReference type="Proteomes" id="UP000033500"/>
    </source>
</evidence>
<dbReference type="EMBL" id="LACD01000031">
    <property type="protein sequence ID" value="KJZ37756.1"/>
    <property type="molecule type" value="Genomic_DNA"/>
</dbReference>
<comment type="caution">
    <text evidence="3">The sequence shown here is derived from an EMBL/GenBank/DDBJ whole genome shotgun (WGS) entry which is preliminary data.</text>
</comment>
<dbReference type="PROSITE" id="PS51257">
    <property type="entry name" value="PROKAR_LIPOPROTEIN"/>
    <property type="match status" value="1"/>
</dbReference>
<feature type="region of interest" description="Disordered" evidence="1">
    <location>
        <begin position="26"/>
        <end position="48"/>
    </location>
</feature>
<sequence length="73" mass="7795">MKSLGKRTFTTLSFALWIAILGGCASPPPPPPAAPPPPPVRTCQTTENTDVQGDMRAEGQVTRETTLTRCVTQ</sequence>
<feature type="chain" id="PRO_5002478347" description="Lipoprotein" evidence="2">
    <location>
        <begin position="34"/>
        <end position="73"/>
    </location>
</feature>
<keyword evidence="2" id="KW-0732">Signal</keyword>
<reference evidence="3 4" key="1">
    <citation type="submission" date="2015-03" db="EMBL/GenBank/DDBJ databases">
        <title>Comparative genomics of Pseudomonas insights into diversity of traits involved in vanlence and defense.</title>
        <authorList>
            <person name="Qin Y."/>
        </authorList>
    </citation>
    <scope>NUCLEOTIDE SEQUENCE [LARGE SCALE GENOMIC DNA]</scope>
    <source>
        <strain evidence="3 4">C3</strain>
    </source>
</reference>
<dbReference type="AlphaFoldDB" id="A0A0F4T016"/>
<proteinExistence type="predicted"/>
<gene>
    <name evidence="3" type="ORF">VC34_24645</name>
</gene>
<feature type="signal peptide" evidence="2">
    <location>
        <begin position="1"/>
        <end position="33"/>
    </location>
</feature>
<feature type="compositionally biased region" description="Pro residues" evidence="1">
    <location>
        <begin position="26"/>
        <end position="40"/>
    </location>
</feature>
<dbReference type="PATRIC" id="fig|294.131.peg.3950"/>
<evidence type="ECO:0000256" key="2">
    <source>
        <dbReference type="SAM" id="SignalP"/>
    </source>
</evidence>
<organism evidence="3 4">
    <name type="scientific">Pseudomonas fluorescens</name>
    <dbReference type="NCBI Taxonomy" id="294"/>
    <lineage>
        <taxon>Bacteria</taxon>
        <taxon>Pseudomonadati</taxon>
        <taxon>Pseudomonadota</taxon>
        <taxon>Gammaproteobacteria</taxon>
        <taxon>Pseudomonadales</taxon>
        <taxon>Pseudomonadaceae</taxon>
        <taxon>Pseudomonas</taxon>
    </lineage>
</organism>